<proteinExistence type="predicted"/>
<dbReference type="Gene3D" id="3.30.40.10">
    <property type="entry name" value="Zinc/RING finger domain, C3HC4 (zinc finger)"/>
    <property type="match status" value="1"/>
</dbReference>
<protein>
    <recommendedName>
        <fullName evidence="5">RING-type domain-containing protein</fullName>
    </recommendedName>
</protein>
<dbReference type="STRING" id="29845.A0A1V6RVB0"/>
<keyword evidence="4" id="KW-1185">Reference proteome</keyword>
<dbReference type="EMBL" id="MDYP01000022">
    <property type="protein sequence ID" value="OQE05711.1"/>
    <property type="molecule type" value="Genomic_DNA"/>
</dbReference>
<name>A0A1V6RVB0_9EURO</name>
<evidence type="ECO:0008006" key="5">
    <source>
        <dbReference type="Google" id="ProtNLM"/>
    </source>
</evidence>
<dbReference type="SUPFAM" id="SSF57850">
    <property type="entry name" value="RING/U-box"/>
    <property type="match status" value="1"/>
</dbReference>
<keyword evidence="2" id="KW-0472">Membrane</keyword>
<dbReference type="InterPro" id="IPR013083">
    <property type="entry name" value="Znf_RING/FYVE/PHD"/>
</dbReference>
<sequence>MDLDITDLDTADLVLQTALQEVEEFLTSLNRDANDGGARAAILQDIHNHGVNEAPAARAPPQPQALLQQQVHPPLQAPRGASGLTPNPDAKAVAHKQADVTTTLTVPPGILRECVACSESHPELNMIQNSCSHVYCQGCFIRLLQSSLADESLFPPRCCRQTLPLKAARGIIDDGLWARFEKNAIENGDQSRTYCSGPACSRYILPVISFILENLLITVQRSWNLQEHKDGNNARIAVILLSFVAAAIISHAVAIMNSTMCVQLHGSSVNAPIGTKPGSKSEQSGLRLGTSPLLLHHKILNKQLNF</sequence>
<keyword evidence="2" id="KW-0812">Transmembrane</keyword>
<gene>
    <name evidence="3" type="ORF">PENVUL_c022G02541</name>
</gene>
<evidence type="ECO:0000313" key="4">
    <source>
        <dbReference type="Proteomes" id="UP000191518"/>
    </source>
</evidence>
<feature type="transmembrane region" description="Helical" evidence="2">
    <location>
        <begin position="236"/>
        <end position="256"/>
    </location>
</feature>
<accession>A0A1V6RVB0</accession>
<reference evidence="4" key="1">
    <citation type="journal article" date="2017" name="Nat. Microbiol.">
        <title>Global analysis of biosynthetic gene clusters reveals vast potential of secondary metabolite production in Penicillium species.</title>
        <authorList>
            <person name="Nielsen J.C."/>
            <person name="Grijseels S."/>
            <person name="Prigent S."/>
            <person name="Ji B."/>
            <person name="Dainat J."/>
            <person name="Nielsen K.F."/>
            <person name="Frisvad J.C."/>
            <person name="Workman M."/>
            <person name="Nielsen J."/>
        </authorList>
    </citation>
    <scope>NUCLEOTIDE SEQUENCE [LARGE SCALE GENOMIC DNA]</scope>
    <source>
        <strain evidence="4">IBT 29486</strain>
    </source>
</reference>
<evidence type="ECO:0000256" key="1">
    <source>
        <dbReference type="SAM" id="MobiDB-lite"/>
    </source>
</evidence>
<keyword evidence="2" id="KW-1133">Transmembrane helix</keyword>
<evidence type="ECO:0000313" key="3">
    <source>
        <dbReference type="EMBL" id="OQE05711.1"/>
    </source>
</evidence>
<comment type="caution">
    <text evidence="3">The sequence shown here is derived from an EMBL/GenBank/DDBJ whole genome shotgun (WGS) entry which is preliminary data.</text>
</comment>
<evidence type="ECO:0000256" key="2">
    <source>
        <dbReference type="SAM" id="Phobius"/>
    </source>
</evidence>
<dbReference type="AlphaFoldDB" id="A0A1V6RVB0"/>
<feature type="region of interest" description="Disordered" evidence="1">
    <location>
        <begin position="75"/>
        <end position="96"/>
    </location>
</feature>
<organism evidence="3 4">
    <name type="scientific">Penicillium vulpinum</name>
    <dbReference type="NCBI Taxonomy" id="29845"/>
    <lineage>
        <taxon>Eukaryota</taxon>
        <taxon>Fungi</taxon>
        <taxon>Dikarya</taxon>
        <taxon>Ascomycota</taxon>
        <taxon>Pezizomycotina</taxon>
        <taxon>Eurotiomycetes</taxon>
        <taxon>Eurotiomycetidae</taxon>
        <taxon>Eurotiales</taxon>
        <taxon>Aspergillaceae</taxon>
        <taxon>Penicillium</taxon>
    </lineage>
</organism>
<dbReference type="Proteomes" id="UP000191518">
    <property type="component" value="Unassembled WGS sequence"/>
</dbReference>